<feature type="domain" description="VOC" evidence="1">
    <location>
        <begin position="17"/>
        <end position="135"/>
    </location>
</feature>
<proteinExistence type="predicted"/>
<dbReference type="OrthoDB" id="5371818at2759"/>
<dbReference type="AlphaFoldDB" id="A0A0N1H5P3"/>
<keyword evidence="3" id="KW-1185">Reference proteome</keyword>
<keyword evidence="2" id="KW-0560">Oxidoreductase</keyword>
<dbReference type="Proteomes" id="UP000038010">
    <property type="component" value="Unassembled WGS sequence"/>
</dbReference>
<dbReference type="InterPro" id="IPR029068">
    <property type="entry name" value="Glyas_Bleomycin-R_OHBP_Dase"/>
</dbReference>
<gene>
    <name evidence="2" type="ORF">AB675_223</name>
</gene>
<protein>
    <submittedName>
        <fullName evidence="2">Biphenyl-2,3-diol 1,2-dioxygenase 3</fullName>
    </submittedName>
</protein>
<keyword evidence="2" id="KW-0223">Dioxygenase</keyword>
<dbReference type="InterPro" id="IPR004360">
    <property type="entry name" value="Glyas_Fos-R_dOase_dom"/>
</dbReference>
<dbReference type="VEuPathDB" id="FungiDB:AB675_223"/>
<name>A0A0N1H5P3_9EURO</name>
<evidence type="ECO:0000313" key="3">
    <source>
        <dbReference type="Proteomes" id="UP000038010"/>
    </source>
</evidence>
<dbReference type="SUPFAM" id="SSF54593">
    <property type="entry name" value="Glyoxalase/Bleomycin resistance protein/Dihydroxybiphenyl dioxygenase"/>
    <property type="match status" value="1"/>
</dbReference>
<reference evidence="2 3" key="1">
    <citation type="submission" date="2015-06" db="EMBL/GenBank/DDBJ databases">
        <title>Draft genome of the ant-associated black yeast Phialophora attae CBS 131958.</title>
        <authorList>
            <person name="Moreno L.F."/>
            <person name="Stielow B.J."/>
            <person name="de Hoog S."/>
            <person name="Vicente V.A."/>
            <person name="Weiss V.A."/>
            <person name="de Vries M."/>
            <person name="Cruz L.M."/>
            <person name="Souza E.M."/>
        </authorList>
    </citation>
    <scope>NUCLEOTIDE SEQUENCE [LARGE SCALE GENOMIC DNA]</scope>
    <source>
        <strain evidence="2 3">CBS 131958</strain>
    </source>
</reference>
<evidence type="ECO:0000259" key="1">
    <source>
        <dbReference type="PROSITE" id="PS51819"/>
    </source>
</evidence>
<dbReference type="Pfam" id="PF00903">
    <property type="entry name" value="Glyoxalase"/>
    <property type="match status" value="1"/>
</dbReference>
<dbReference type="InterPro" id="IPR037523">
    <property type="entry name" value="VOC_core"/>
</dbReference>
<dbReference type="Gene3D" id="3.10.180.10">
    <property type="entry name" value="2,3-Dihydroxybiphenyl 1,2-Dioxygenase, domain 1"/>
    <property type="match status" value="1"/>
</dbReference>
<dbReference type="RefSeq" id="XP_017997745.1">
    <property type="nucleotide sequence ID" value="XM_018142194.1"/>
</dbReference>
<accession>A0A0N1H5P3</accession>
<dbReference type="PROSITE" id="PS51819">
    <property type="entry name" value="VOC"/>
    <property type="match status" value="1"/>
</dbReference>
<evidence type="ECO:0000313" key="2">
    <source>
        <dbReference type="EMBL" id="KPI37782.1"/>
    </source>
</evidence>
<dbReference type="GeneID" id="28734064"/>
<sequence length="209" mass="23512">MAISSTPAPTKVPSPNKLAHVVLRTKDMPAMTKWYCDFLGGRIVHANPAIAFITYDDEHHRMAFVNIPGLQDKVRHSNGLEHISFTWDSLTDLVTAYKVRKVEQGIEPVWCVNHGLTTSLYYKDPDGNLLGLTVAVWTETQVDNLNNEESDALINSEDFAKNPVGIDFDPEELYEQVQRDGEEAVMERLRVRKDIGPRGIESIPAAYMT</sequence>
<organism evidence="2 3">
    <name type="scientific">Cyphellophora attinorum</name>
    <dbReference type="NCBI Taxonomy" id="1664694"/>
    <lineage>
        <taxon>Eukaryota</taxon>
        <taxon>Fungi</taxon>
        <taxon>Dikarya</taxon>
        <taxon>Ascomycota</taxon>
        <taxon>Pezizomycotina</taxon>
        <taxon>Eurotiomycetes</taxon>
        <taxon>Chaetothyriomycetidae</taxon>
        <taxon>Chaetothyriales</taxon>
        <taxon>Cyphellophoraceae</taxon>
        <taxon>Cyphellophora</taxon>
    </lineage>
</organism>
<comment type="caution">
    <text evidence="2">The sequence shown here is derived from an EMBL/GenBank/DDBJ whole genome shotgun (WGS) entry which is preliminary data.</text>
</comment>
<dbReference type="GO" id="GO:0051213">
    <property type="term" value="F:dioxygenase activity"/>
    <property type="evidence" value="ECO:0007669"/>
    <property type="project" value="UniProtKB-KW"/>
</dbReference>
<dbReference type="EMBL" id="LFJN01000022">
    <property type="protein sequence ID" value="KPI37782.1"/>
    <property type="molecule type" value="Genomic_DNA"/>
</dbReference>